<dbReference type="RefSeq" id="WP_343798628.1">
    <property type="nucleotide sequence ID" value="NZ_BAAAGF010000004.1"/>
</dbReference>
<evidence type="ECO:0008006" key="4">
    <source>
        <dbReference type="Google" id="ProtNLM"/>
    </source>
</evidence>
<dbReference type="SUPFAM" id="SSF48452">
    <property type="entry name" value="TPR-like"/>
    <property type="match status" value="1"/>
</dbReference>
<protein>
    <recommendedName>
        <fullName evidence="4">Tetratricopeptide repeat protein</fullName>
    </recommendedName>
</protein>
<feature type="transmembrane region" description="Helical" evidence="1">
    <location>
        <begin position="101"/>
        <end position="120"/>
    </location>
</feature>
<keyword evidence="1" id="KW-1133">Transmembrane helix</keyword>
<keyword evidence="1" id="KW-0472">Membrane</keyword>
<keyword evidence="1" id="KW-0812">Transmembrane</keyword>
<evidence type="ECO:0000313" key="2">
    <source>
        <dbReference type="EMBL" id="GAA0747216.1"/>
    </source>
</evidence>
<dbReference type="Proteomes" id="UP001500736">
    <property type="component" value="Unassembled WGS sequence"/>
</dbReference>
<organism evidence="2 3">
    <name type="scientific">Gaetbulibacter jejuensis</name>
    <dbReference type="NCBI Taxonomy" id="584607"/>
    <lineage>
        <taxon>Bacteria</taxon>
        <taxon>Pseudomonadati</taxon>
        <taxon>Bacteroidota</taxon>
        <taxon>Flavobacteriia</taxon>
        <taxon>Flavobacteriales</taxon>
        <taxon>Flavobacteriaceae</taxon>
        <taxon>Gaetbulibacter</taxon>
    </lineage>
</organism>
<dbReference type="InterPro" id="IPR011990">
    <property type="entry name" value="TPR-like_helical_dom_sf"/>
</dbReference>
<dbReference type="Gene3D" id="1.25.40.10">
    <property type="entry name" value="Tetratricopeptide repeat domain"/>
    <property type="match status" value="1"/>
</dbReference>
<evidence type="ECO:0000313" key="3">
    <source>
        <dbReference type="Proteomes" id="UP001500736"/>
    </source>
</evidence>
<sequence>MKEEDFILIENYLKGTLSKEEEDSFLERLDSDAQFEAEFKLEQQAFNTLSEGQWSYIDNSSSEVQEYKEALQDNDIQELKLTIDRLYSNQKQAHKGINKNLYYYIVAASVVVFLGFQFFFSQNVSNQELYNSYIGYDSLPSFVTRGSTNETEHQLVQAQHLFDKGEYEASLAIFKPFLESETNNTLLYIYIGIAQTELGLYQEAKLTFDQLKNNESTYDSISYWYTALLYLKQERIDEVKEVLNTIISNSYYNHEKAQDLLNEIE</sequence>
<proteinExistence type="predicted"/>
<name>A0ABN1JV21_9FLAO</name>
<comment type="caution">
    <text evidence="2">The sequence shown here is derived from an EMBL/GenBank/DDBJ whole genome shotgun (WGS) entry which is preliminary data.</text>
</comment>
<evidence type="ECO:0000256" key="1">
    <source>
        <dbReference type="SAM" id="Phobius"/>
    </source>
</evidence>
<dbReference type="EMBL" id="BAAAGF010000004">
    <property type="protein sequence ID" value="GAA0747216.1"/>
    <property type="molecule type" value="Genomic_DNA"/>
</dbReference>
<accession>A0ABN1JV21</accession>
<keyword evidence="3" id="KW-1185">Reference proteome</keyword>
<reference evidence="2 3" key="1">
    <citation type="journal article" date="2019" name="Int. J. Syst. Evol. Microbiol.">
        <title>The Global Catalogue of Microorganisms (GCM) 10K type strain sequencing project: providing services to taxonomists for standard genome sequencing and annotation.</title>
        <authorList>
            <consortium name="The Broad Institute Genomics Platform"/>
            <consortium name="The Broad Institute Genome Sequencing Center for Infectious Disease"/>
            <person name="Wu L."/>
            <person name="Ma J."/>
        </authorList>
    </citation>
    <scope>NUCLEOTIDE SEQUENCE [LARGE SCALE GENOMIC DNA]</scope>
    <source>
        <strain evidence="2 3">JCM 15976</strain>
    </source>
</reference>
<gene>
    <name evidence="2" type="ORF">GCM10009431_24300</name>
</gene>